<keyword evidence="2" id="KW-0378">Hydrolase</keyword>
<feature type="chain" id="PRO_5007511983" evidence="3">
    <location>
        <begin position="24"/>
        <end position="577"/>
    </location>
</feature>
<keyword evidence="1" id="KW-0479">Metal-binding</keyword>
<feature type="signal peptide" evidence="3">
    <location>
        <begin position="1"/>
        <end position="23"/>
    </location>
</feature>
<dbReference type="GO" id="GO:0005737">
    <property type="term" value="C:cytoplasm"/>
    <property type="evidence" value="ECO:0007669"/>
    <property type="project" value="TreeGrafter"/>
</dbReference>
<evidence type="ECO:0000256" key="2">
    <source>
        <dbReference type="ARBA" id="ARBA00022801"/>
    </source>
</evidence>
<reference evidence="4 5" key="1">
    <citation type="journal article" date="2016" name="Genome Announc.">
        <title>First Complete Genome Sequence of a Subdivision 6 Acidobacterium Strain.</title>
        <authorList>
            <person name="Huang S."/>
            <person name="Vieira S."/>
            <person name="Bunk B."/>
            <person name="Riedel T."/>
            <person name="Sproer C."/>
            <person name="Overmann J."/>
        </authorList>
    </citation>
    <scope>NUCLEOTIDE SEQUENCE [LARGE SCALE GENOMIC DNA]</scope>
    <source>
        <strain evidence="5">DSM 100886 HEG_-6_39</strain>
    </source>
</reference>
<dbReference type="Proteomes" id="UP000076079">
    <property type="component" value="Chromosome"/>
</dbReference>
<evidence type="ECO:0000313" key="4">
    <source>
        <dbReference type="EMBL" id="AMY11444.1"/>
    </source>
</evidence>
<dbReference type="EMBL" id="CP015136">
    <property type="protein sequence ID" value="AMY11444.1"/>
    <property type="molecule type" value="Genomic_DNA"/>
</dbReference>
<dbReference type="PANTHER" id="PTHR23422">
    <property type="entry name" value="DIPEPTIDYL PEPTIDASE III-RELATED"/>
    <property type="match status" value="1"/>
</dbReference>
<dbReference type="PROSITE" id="PS51257">
    <property type="entry name" value="PROKAR_LIPOPROTEIN"/>
    <property type="match status" value="1"/>
</dbReference>
<sequence length="577" mass="62169" precursor="true">MTRSSRHASGLIVARLGLGLLLAGVSACQPAPTPSGSASTAASPPDTGAAARLASRADRFAPADIGADVAALPESERTALTHLIAAARIIDGLFLRQVWAGGPAMLLQLQADRTPEGLARLRYFLLNKGPWSRLDADAAFVAGVGEKPHGANFYPAGATKADIEQWLATLSPADKTQALGFFTTIRRGADGRLVTVPYTLEYQGELALIAEHLRAAASATTQPTLRAFLEKRADALVSNDYYASDVAWMELDASIEPTIGPYEVYEDEWFAAKAAFEAFITLRDDAETAKLTKFSAQLQGLENRLPIDPALRNPKLGALSPIRVVNVVFSAGDGNRGVQTAAFNLPNDERVVREKGTKRTMLKNTQEAKFRLVLQPIAKQALSPADQGRVQFDPFFTHILMHELMHGLGPNSVTVNGQTTTVRALLKETYSTLEEAKADISGLWALQTLVDDGVIDKSLGDTMYVTFLASAFRSIRFGTTEAHGRGIAIQLNTLLDAGAFVANADGTFRVEPAKIRDAVKALTTEIMMVQARGDYAGAKALMARATIRPEVQKLLDRLDTVPVDIEPRFMTAAALMR</sequence>
<dbReference type="PANTHER" id="PTHR23422:SF9">
    <property type="entry name" value="ZN-DEPENDENT HYDROLASE"/>
    <property type="match status" value="1"/>
</dbReference>
<dbReference type="STRING" id="1855912.LuPra_04694"/>
<dbReference type="OrthoDB" id="9812747at2"/>
<evidence type="ECO:0000256" key="3">
    <source>
        <dbReference type="SAM" id="SignalP"/>
    </source>
</evidence>
<evidence type="ECO:0000313" key="5">
    <source>
        <dbReference type="Proteomes" id="UP000076079"/>
    </source>
</evidence>
<accession>A0A143PUF9</accession>
<dbReference type="Pfam" id="PF03571">
    <property type="entry name" value="Peptidase_M49"/>
    <property type="match status" value="1"/>
</dbReference>
<proteinExistence type="predicted"/>
<dbReference type="InterPro" id="IPR039461">
    <property type="entry name" value="Peptidase_M49"/>
</dbReference>
<keyword evidence="5" id="KW-1185">Reference proteome</keyword>
<keyword evidence="3" id="KW-0732">Signal</keyword>
<gene>
    <name evidence="4" type="ORF">LuPra_04694</name>
</gene>
<dbReference type="RefSeq" id="WP_110172992.1">
    <property type="nucleotide sequence ID" value="NZ_CP015136.1"/>
</dbReference>
<protein>
    <submittedName>
        <fullName evidence="4">Peptidase family M49</fullName>
    </submittedName>
</protein>
<dbReference type="AlphaFoldDB" id="A0A143PUF9"/>
<name>A0A143PUF9_LUTPR</name>
<dbReference type="GO" id="GO:0008239">
    <property type="term" value="F:dipeptidyl-peptidase activity"/>
    <property type="evidence" value="ECO:0007669"/>
    <property type="project" value="TreeGrafter"/>
</dbReference>
<dbReference type="Gene3D" id="3.30.540.30">
    <property type="match status" value="1"/>
</dbReference>
<dbReference type="KEGG" id="abac:LuPra_04694"/>
<dbReference type="GO" id="GO:0046872">
    <property type="term" value="F:metal ion binding"/>
    <property type="evidence" value="ECO:0007669"/>
    <property type="project" value="UniProtKB-KW"/>
</dbReference>
<evidence type="ECO:0000256" key="1">
    <source>
        <dbReference type="ARBA" id="ARBA00022723"/>
    </source>
</evidence>
<organism evidence="4 5">
    <name type="scientific">Luteitalea pratensis</name>
    <dbReference type="NCBI Taxonomy" id="1855912"/>
    <lineage>
        <taxon>Bacteria</taxon>
        <taxon>Pseudomonadati</taxon>
        <taxon>Acidobacteriota</taxon>
        <taxon>Vicinamibacteria</taxon>
        <taxon>Vicinamibacterales</taxon>
        <taxon>Vicinamibacteraceae</taxon>
        <taxon>Luteitalea</taxon>
    </lineage>
</organism>
<reference evidence="5" key="2">
    <citation type="submission" date="2016-04" db="EMBL/GenBank/DDBJ databases">
        <title>First Complete Genome Sequence of a Subdivision 6 Acidobacterium.</title>
        <authorList>
            <person name="Huang S."/>
            <person name="Vieira S."/>
            <person name="Bunk B."/>
            <person name="Riedel T."/>
            <person name="Sproeer C."/>
            <person name="Overmann J."/>
        </authorList>
    </citation>
    <scope>NUCLEOTIDE SEQUENCE [LARGE SCALE GENOMIC DNA]</scope>
    <source>
        <strain evidence="5">DSM 100886 HEG_-6_39</strain>
    </source>
</reference>